<evidence type="ECO:0000256" key="1">
    <source>
        <dbReference type="SAM" id="Phobius"/>
    </source>
</evidence>
<proteinExistence type="predicted"/>
<keyword evidence="3" id="KW-1185">Reference proteome</keyword>
<keyword evidence="1" id="KW-0812">Transmembrane</keyword>
<organism evidence="2 3">
    <name type="scientific">Clostridium colicanis DSM 13634</name>
    <dbReference type="NCBI Taxonomy" id="1121305"/>
    <lineage>
        <taxon>Bacteria</taxon>
        <taxon>Bacillati</taxon>
        <taxon>Bacillota</taxon>
        <taxon>Clostridia</taxon>
        <taxon>Eubacteriales</taxon>
        <taxon>Clostridiaceae</taxon>
        <taxon>Clostridium</taxon>
    </lineage>
</organism>
<evidence type="ECO:0000313" key="3">
    <source>
        <dbReference type="Proteomes" id="UP000075374"/>
    </source>
</evidence>
<keyword evidence="1" id="KW-0472">Membrane</keyword>
<dbReference type="PATRIC" id="fig|1121305.3.peg.950"/>
<name>A0A151AQ36_9CLOT</name>
<feature type="transmembrane region" description="Helical" evidence="1">
    <location>
        <begin position="12"/>
        <end position="31"/>
    </location>
</feature>
<accession>A0A151AQ36</accession>
<dbReference type="Proteomes" id="UP000075374">
    <property type="component" value="Unassembled WGS sequence"/>
</dbReference>
<evidence type="ECO:0000313" key="2">
    <source>
        <dbReference type="EMBL" id="KYH29703.1"/>
    </source>
</evidence>
<protein>
    <recommendedName>
        <fullName evidence="4">Lipoprotein</fullName>
    </recommendedName>
</protein>
<keyword evidence="1" id="KW-1133">Transmembrane helix</keyword>
<reference evidence="2 3" key="1">
    <citation type="submission" date="2016-02" db="EMBL/GenBank/DDBJ databases">
        <title>Genome sequence of Clostridium colicanis DSM 13634.</title>
        <authorList>
            <person name="Poehlein A."/>
            <person name="Daniel R."/>
        </authorList>
    </citation>
    <scope>NUCLEOTIDE SEQUENCE [LARGE SCALE GENOMIC DNA]</scope>
    <source>
        <strain evidence="2 3">DSM 13634</strain>
    </source>
</reference>
<dbReference type="PROSITE" id="PS51257">
    <property type="entry name" value="PROKAR_LIPOPROTEIN"/>
    <property type="match status" value="1"/>
</dbReference>
<dbReference type="STRING" id="1121305.CLCOL_09340"/>
<dbReference type="AlphaFoldDB" id="A0A151AQ36"/>
<feature type="transmembrane region" description="Helical" evidence="1">
    <location>
        <begin position="43"/>
        <end position="61"/>
    </location>
</feature>
<dbReference type="RefSeq" id="WP_061857825.1">
    <property type="nucleotide sequence ID" value="NZ_LTBB01000003.1"/>
</dbReference>
<gene>
    <name evidence="2" type="ORF">CLCOL_09340</name>
</gene>
<evidence type="ECO:0008006" key="4">
    <source>
        <dbReference type="Google" id="ProtNLM"/>
    </source>
</evidence>
<dbReference type="EMBL" id="LTBB01000003">
    <property type="protein sequence ID" value="KYH29703.1"/>
    <property type="molecule type" value="Genomic_DNA"/>
</dbReference>
<comment type="caution">
    <text evidence="2">The sequence shown here is derived from an EMBL/GenBank/DDBJ whole genome shotgun (WGS) entry which is preliminary data.</text>
</comment>
<sequence>MYKETVVRKKIPTILTIIILLAVSIITSCVIEKRQICKNEFSTYFIILLVCMISLLIIMHINKYSIKYKYSIIQDELIIYKIKDSRQEVMESIKIKDIQSLENMGKIISRFKTIFCRKYSCLNVANDLYMCLYDNGRMKVRFYFEPSYKLISRLNWLRTKQVF</sequence>